<feature type="compositionally biased region" description="Polar residues" evidence="5">
    <location>
        <begin position="518"/>
        <end position="530"/>
    </location>
</feature>
<feature type="region of interest" description="Disordered" evidence="5">
    <location>
        <begin position="954"/>
        <end position="1024"/>
    </location>
</feature>
<sequence length="1054" mass="114801">MAPSHVPSEHLPLQGQNIYTDPTYENLFPVHQYGPQTWSSGQLNHPGLGPDSSANQTWHHNTYPQQPFNQISQPYANQTHGHRTASPYQYGQFSNHGSVGSYGQGVNVDPALGVDPIAMRQTQQSPYQMNVQNAPSQTQTNTVTPQALQQGLAVQNPRPVASSYQIPKTTAEIFAQRAPPTFAKPVKIPEYDIPKGRKSGGFVIFDQAALAKATKSSALNKLVTFGSEPFHLASNRTALPLYTPRQSVKELKKAGAGNKKLITKKTSTKLLSSGKTLKQDVSDSESYDDSSDDESEYSDDEEAEPSPLPAARPDEMHGATQYDMIKAAWFPRKSQPSSEKIKASLRDVWEIFNTIQKRWRIDSKAVTEAEEQKKTKELPVLKSRVTSSRDLLQSALQAALDYAHPDVLYHIGQVKPFLYLCYQFLANRFKAQDYDGKLSTAIYGILARCVGTLTTELLEETKVIKALNSMKKNVSEKNKALIQQIVEGAATGSKKAKVSSPPEEITVEQKVTKRPATQPASRSSAEPSTTKKLKLTEPLSNGEKRPAVTTTAPRPSPAPGAAQQKRPGERAALAPAKPRGTQVVNKPSSLFASLNAASKKPASGSTSLPTAKSATKPAATAKDKKPTPALAAKPAFSFAETMAQLMKPKEEEVAAPAKSEKQLPPETTAEKAKRLRKESRRHLRVAFKPDSSLVHIKYFHHDPEEESGHDENFVRDAGDIGGEGRMFKQHKEMMDEDDDEEMEVVYRPWKEPSLVDFSRIDPNDQKLNYEPYGGGERKPECPEKEANIRHETSTLMVFYSHPSDIPSSPREPLEQQTQPSASAPVISFGPPPDLVLSRAPKAPMPAPVPDLSNLENIFKQFAGSSVDPMQASAPAATYPTSISYAPAMAPAAPAPAPVPDLASILSALNQGQTQAPAPAPAPATFPPAPQATGAPTVDLSAIMAALSAGNTAFAAPPPPPGWPALPLAFPQPPTDNAAGYQHQSQSQPEQQTRGGHKRQREVNHDNDHAKGHGSNKRNKFDRNHKPHKIIPCRFFSKGMCNKGDDCTYIHDLNG</sequence>
<dbReference type="Proteomes" id="UP000799291">
    <property type="component" value="Unassembled WGS sequence"/>
</dbReference>
<evidence type="ECO:0000259" key="6">
    <source>
        <dbReference type="PROSITE" id="PS50103"/>
    </source>
</evidence>
<dbReference type="InterPro" id="IPR036855">
    <property type="entry name" value="Znf_CCCH_sf"/>
</dbReference>
<evidence type="ECO:0000313" key="8">
    <source>
        <dbReference type="Proteomes" id="UP000799291"/>
    </source>
</evidence>
<dbReference type="Gene3D" id="4.10.1000.10">
    <property type="entry name" value="Zinc finger, CCCH-type"/>
    <property type="match status" value="1"/>
</dbReference>
<dbReference type="PROSITE" id="PS50103">
    <property type="entry name" value="ZF_C3H1"/>
    <property type="match status" value="1"/>
</dbReference>
<feature type="region of interest" description="Disordered" evidence="5">
    <location>
        <begin position="38"/>
        <end position="92"/>
    </location>
</feature>
<feature type="region of interest" description="Disordered" evidence="5">
    <location>
        <begin position="273"/>
        <end position="315"/>
    </location>
</feature>
<dbReference type="InterPro" id="IPR000571">
    <property type="entry name" value="Znf_CCCH"/>
</dbReference>
<keyword evidence="2 4" id="KW-0863">Zinc-finger</keyword>
<feature type="compositionally biased region" description="Pro residues" evidence="5">
    <location>
        <begin position="955"/>
        <end position="973"/>
    </location>
</feature>
<keyword evidence="1 4" id="KW-0479">Metal-binding</keyword>
<feature type="compositionally biased region" description="Basic and acidic residues" evidence="5">
    <location>
        <begin position="647"/>
        <end position="672"/>
    </location>
</feature>
<dbReference type="EMBL" id="MU005571">
    <property type="protein sequence ID" value="KAF2689946.1"/>
    <property type="molecule type" value="Genomic_DNA"/>
</dbReference>
<accession>A0A6G1JHK3</accession>
<evidence type="ECO:0000256" key="5">
    <source>
        <dbReference type="SAM" id="MobiDB-lite"/>
    </source>
</evidence>
<evidence type="ECO:0000256" key="1">
    <source>
        <dbReference type="ARBA" id="ARBA00022723"/>
    </source>
</evidence>
<feature type="region of interest" description="Disordered" evidence="5">
    <location>
        <begin position="910"/>
        <end position="932"/>
    </location>
</feature>
<feature type="region of interest" description="Disordered" evidence="5">
    <location>
        <begin position="647"/>
        <end position="680"/>
    </location>
</feature>
<dbReference type="SMART" id="SM00356">
    <property type="entry name" value="ZnF_C3H1"/>
    <property type="match status" value="1"/>
</dbReference>
<dbReference type="GO" id="GO:0008270">
    <property type="term" value="F:zinc ion binding"/>
    <property type="evidence" value="ECO:0007669"/>
    <property type="project" value="UniProtKB-KW"/>
</dbReference>
<feature type="compositionally biased region" description="Acidic residues" evidence="5">
    <location>
        <begin position="282"/>
        <end position="304"/>
    </location>
</feature>
<feature type="compositionally biased region" description="Low complexity" evidence="5">
    <location>
        <begin position="609"/>
        <end position="620"/>
    </location>
</feature>
<dbReference type="AlphaFoldDB" id="A0A6G1JHK3"/>
<feature type="compositionally biased region" description="Polar residues" evidence="5">
    <location>
        <begin position="52"/>
        <end position="79"/>
    </location>
</feature>
<feature type="compositionally biased region" description="Pro residues" evidence="5">
    <location>
        <begin position="917"/>
        <end position="929"/>
    </location>
</feature>
<feature type="region of interest" description="Disordered" evidence="5">
    <location>
        <begin position="492"/>
        <end position="630"/>
    </location>
</feature>
<evidence type="ECO:0000313" key="7">
    <source>
        <dbReference type="EMBL" id="KAF2689946.1"/>
    </source>
</evidence>
<dbReference type="Pfam" id="PF00642">
    <property type="entry name" value="zf-CCCH"/>
    <property type="match status" value="1"/>
</dbReference>
<organism evidence="7 8">
    <name type="scientific">Lentithecium fluviatile CBS 122367</name>
    <dbReference type="NCBI Taxonomy" id="1168545"/>
    <lineage>
        <taxon>Eukaryota</taxon>
        <taxon>Fungi</taxon>
        <taxon>Dikarya</taxon>
        <taxon>Ascomycota</taxon>
        <taxon>Pezizomycotina</taxon>
        <taxon>Dothideomycetes</taxon>
        <taxon>Pleosporomycetidae</taxon>
        <taxon>Pleosporales</taxon>
        <taxon>Massarineae</taxon>
        <taxon>Lentitheciaceae</taxon>
        <taxon>Lentithecium</taxon>
    </lineage>
</organism>
<protein>
    <recommendedName>
        <fullName evidence="6">C3H1-type domain-containing protein</fullName>
    </recommendedName>
</protein>
<feature type="region of interest" description="Disordered" evidence="5">
    <location>
        <begin position="802"/>
        <end position="829"/>
    </location>
</feature>
<feature type="compositionally biased region" description="Basic and acidic residues" evidence="5">
    <location>
        <begin position="1000"/>
        <end position="1010"/>
    </location>
</feature>
<feature type="compositionally biased region" description="Polar residues" evidence="5">
    <location>
        <begin position="582"/>
        <end position="596"/>
    </location>
</feature>
<proteinExistence type="predicted"/>
<dbReference type="OrthoDB" id="4347at2759"/>
<evidence type="ECO:0000256" key="2">
    <source>
        <dbReference type="ARBA" id="ARBA00022771"/>
    </source>
</evidence>
<keyword evidence="8" id="KW-1185">Reference proteome</keyword>
<evidence type="ECO:0000256" key="3">
    <source>
        <dbReference type="ARBA" id="ARBA00022833"/>
    </source>
</evidence>
<feature type="zinc finger region" description="C3H1-type" evidence="4">
    <location>
        <begin position="1026"/>
        <end position="1053"/>
    </location>
</feature>
<name>A0A6G1JHK3_9PLEO</name>
<feature type="domain" description="C3H1-type" evidence="6">
    <location>
        <begin position="1026"/>
        <end position="1053"/>
    </location>
</feature>
<gene>
    <name evidence="7" type="ORF">K458DRAFT_289308</name>
</gene>
<feature type="compositionally biased region" description="Low complexity" evidence="5">
    <location>
        <begin position="981"/>
        <end position="991"/>
    </location>
</feature>
<reference evidence="7" key="1">
    <citation type="journal article" date="2020" name="Stud. Mycol.">
        <title>101 Dothideomycetes genomes: a test case for predicting lifestyles and emergence of pathogens.</title>
        <authorList>
            <person name="Haridas S."/>
            <person name="Albert R."/>
            <person name="Binder M."/>
            <person name="Bloem J."/>
            <person name="Labutti K."/>
            <person name="Salamov A."/>
            <person name="Andreopoulos B."/>
            <person name="Baker S."/>
            <person name="Barry K."/>
            <person name="Bills G."/>
            <person name="Bluhm B."/>
            <person name="Cannon C."/>
            <person name="Castanera R."/>
            <person name="Culley D."/>
            <person name="Daum C."/>
            <person name="Ezra D."/>
            <person name="Gonzalez J."/>
            <person name="Henrissat B."/>
            <person name="Kuo A."/>
            <person name="Liang C."/>
            <person name="Lipzen A."/>
            <person name="Lutzoni F."/>
            <person name="Magnuson J."/>
            <person name="Mondo S."/>
            <person name="Nolan M."/>
            <person name="Ohm R."/>
            <person name="Pangilinan J."/>
            <person name="Park H.-J."/>
            <person name="Ramirez L."/>
            <person name="Alfaro M."/>
            <person name="Sun H."/>
            <person name="Tritt A."/>
            <person name="Yoshinaga Y."/>
            <person name="Zwiers L.-H."/>
            <person name="Turgeon B."/>
            <person name="Goodwin S."/>
            <person name="Spatafora J."/>
            <person name="Crous P."/>
            <person name="Grigoriev I."/>
        </authorList>
    </citation>
    <scope>NUCLEOTIDE SEQUENCE</scope>
    <source>
        <strain evidence="7">CBS 122367</strain>
    </source>
</reference>
<keyword evidence="3 4" id="KW-0862">Zinc</keyword>
<feature type="region of interest" description="Disordered" evidence="5">
    <location>
        <begin position="756"/>
        <end position="783"/>
    </location>
</feature>
<dbReference type="SUPFAM" id="SSF90229">
    <property type="entry name" value="CCCH zinc finger"/>
    <property type="match status" value="1"/>
</dbReference>
<evidence type="ECO:0000256" key="4">
    <source>
        <dbReference type="PROSITE-ProRule" id="PRU00723"/>
    </source>
</evidence>